<organism evidence="3 6">
    <name type="scientific">Synechococcus phage S-CAM3</name>
    <dbReference type="NCBI Taxonomy" id="1883366"/>
    <lineage>
        <taxon>Viruses</taxon>
        <taxon>Duplodnaviria</taxon>
        <taxon>Heunggongvirae</taxon>
        <taxon>Uroviricota</taxon>
        <taxon>Caudoviricetes</taxon>
        <taxon>Pantevenvirales</taxon>
        <taxon>Kyanoviridae</taxon>
        <taxon>Charybdisvirus</taxon>
        <taxon>Charybdisvirus scam3</taxon>
    </lineage>
</organism>
<dbReference type="Pfam" id="PF06206">
    <property type="entry name" value="CpeT"/>
    <property type="match status" value="1"/>
</dbReference>
<dbReference type="InterPro" id="IPR038672">
    <property type="entry name" value="CpcT/CpeT_sf"/>
</dbReference>
<protein>
    <submittedName>
        <fullName evidence="3">Chromophore lyase</fullName>
    </submittedName>
</protein>
<evidence type="ECO:0000313" key="3">
    <source>
        <dbReference type="EMBL" id="AOV58524.1"/>
    </source>
</evidence>
<name>A0A1D8KIV4_9CAUD</name>
<sequence length="183" mass="21288">MIDLFCDWFEGTWENKVQAFSYPAKYAMVRLKHKKVPGTDSMFYGEQAYNYSLHAPYRQFVVEAIQDGDVVRVKNYDFVKESFLGFKNLDQIKYDEGLTHKVSCDTILKFDGKAFRGSVEGCSCYVDWQDQVTYVKNEIFLTEDKYHVVDRGYLLNTENQVWGGKYGPFQFAKLAQLDRAAVL</sequence>
<reference evidence="5 6" key="1">
    <citation type="journal article" date="2016" name="Virology">
        <title>The genomic content and context of auxiliary metabolic genes in marine cyanomyoviruses.</title>
        <authorList>
            <person name="Crummett L.T."/>
            <person name="Puxty R.J."/>
            <person name="Weihe C."/>
            <person name="Marston M.F."/>
            <person name="Martiny J.B."/>
        </authorList>
    </citation>
    <scope>NUCLEOTIDE SEQUENCE [LARGE SCALE GENOMIC DNA]</scope>
    <source>
        <strain evidence="3">0808SB25</strain>
        <strain evidence="4">1010CC42</strain>
    </source>
</reference>
<dbReference type="Proteomes" id="UP000204537">
    <property type="component" value="Segment"/>
</dbReference>
<dbReference type="PANTHER" id="PTHR35137">
    <property type="entry name" value="CHROMOPHORE LYASE CRL, CHLOROPLASTIC"/>
    <property type="match status" value="1"/>
</dbReference>
<accession>A0A1D8KIV4</accession>
<dbReference type="Proteomes" id="UP000240920">
    <property type="component" value="Segment"/>
</dbReference>
<dbReference type="Gene3D" id="2.40.128.590">
    <property type="entry name" value="CpcT/CpeT domain"/>
    <property type="match status" value="1"/>
</dbReference>
<evidence type="ECO:0000313" key="5">
    <source>
        <dbReference type="Proteomes" id="UP000204537"/>
    </source>
</evidence>
<dbReference type="RefSeq" id="YP_009321282.1">
    <property type="nucleotide sequence ID" value="NC_031906.1"/>
</dbReference>
<evidence type="ECO:0000313" key="6">
    <source>
        <dbReference type="Proteomes" id="UP000240920"/>
    </source>
</evidence>
<dbReference type="OrthoDB" id="14354at10239"/>
<evidence type="ECO:0000256" key="2">
    <source>
        <dbReference type="ARBA" id="ARBA00023239"/>
    </source>
</evidence>
<evidence type="ECO:0000256" key="1">
    <source>
        <dbReference type="ARBA" id="ARBA00008206"/>
    </source>
</evidence>
<dbReference type="GeneID" id="30306309"/>
<dbReference type="InterPro" id="IPR010404">
    <property type="entry name" value="CpcT/CpeT"/>
</dbReference>
<evidence type="ECO:0000313" key="4">
    <source>
        <dbReference type="EMBL" id="AOV59002.1"/>
    </source>
</evidence>
<dbReference type="PANTHER" id="PTHR35137:SF1">
    <property type="entry name" value="CHROMOPHORE LYASE CRL, CHLOROPLASTIC"/>
    <property type="match status" value="1"/>
</dbReference>
<dbReference type="CDD" id="cd16338">
    <property type="entry name" value="CpcT"/>
    <property type="match status" value="1"/>
</dbReference>
<proteinExistence type="inferred from homology"/>
<dbReference type="GO" id="GO:0016829">
    <property type="term" value="F:lyase activity"/>
    <property type="evidence" value="ECO:0007669"/>
    <property type="project" value="UniProtKB-KW"/>
</dbReference>
<keyword evidence="5" id="KW-1185">Reference proteome</keyword>
<dbReference type="KEGG" id="vg:30306309"/>
<dbReference type="EMBL" id="KU686199">
    <property type="protein sequence ID" value="AOV59002.1"/>
    <property type="molecule type" value="Genomic_DNA"/>
</dbReference>
<keyword evidence="2 3" id="KW-0456">Lyase</keyword>
<dbReference type="HAMAP" id="MF_01460">
    <property type="entry name" value="Chrphore_lyase_CpxT"/>
    <property type="match status" value="1"/>
</dbReference>
<gene>
    <name evidence="4" type="ORF">C421010_019</name>
    <name evidence="3" type="ORF">S250808_019</name>
</gene>
<dbReference type="EMBL" id="KU686197">
    <property type="protein sequence ID" value="AOV58524.1"/>
    <property type="molecule type" value="Genomic_DNA"/>
</dbReference>
<comment type="similarity">
    <text evidence="1">Belongs to the CpcT/CpeT biliprotein lyase family.</text>
</comment>